<dbReference type="AlphaFoldDB" id="A0A7R9CY18"/>
<dbReference type="InterPro" id="IPR029044">
    <property type="entry name" value="Nucleotide-diphossugar_trans"/>
</dbReference>
<accession>A0A7R9CY18</accession>
<protein>
    <recommendedName>
        <fullName evidence="3">Polypeptide N-acetylgalactosaminyltransferase 9</fullName>
    </recommendedName>
</protein>
<keyword evidence="1" id="KW-0812">Transmembrane</keyword>
<evidence type="ECO:0008006" key="3">
    <source>
        <dbReference type="Google" id="ProtNLM"/>
    </source>
</evidence>
<evidence type="ECO:0000256" key="1">
    <source>
        <dbReference type="SAM" id="Phobius"/>
    </source>
</evidence>
<proteinExistence type="predicted"/>
<organism evidence="2">
    <name type="scientific">Timema cristinae</name>
    <name type="common">Walking stick</name>
    <dbReference type="NCBI Taxonomy" id="61476"/>
    <lineage>
        <taxon>Eukaryota</taxon>
        <taxon>Metazoa</taxon>
        <taxon>Ecdysozoa</taxon>
        <taxon>Arthropoda</taxon>
        <taxon>Hexapoda</taxon>
        <taxon>Insecta</taxon>
        <taxon>Pterygota</taxon>
        <taxon>Neoptera</taxon>
        <taxon>Polyneoptera</taxon>
        <taxon>Phasmatodea</taxon>
        <taxon>Timematodea</taxon>
        <taxon>Timematoidea</taxon>
        <taxon>Timematidae</taxon>
        <taxon>Timema</taxon>
    </lineage>
</organism>
<name>A0A7R9CY18_TIMCR</name>
<dbReference type="Gene3D" id="3.90.550.10">
    <property type="entry name" value="Spore Coat Polysaccharide Biosynthesis Protein SpsA, Chain A"/>
    <property type="match status" value="1"/>
</dbReference>
<reference evidence="2" key="1">
    <citation type="submission" date="2020-11" db="EMBL/GenBank/DDBJ databases">
        <authorList>
            <person name="Tran Van P."/>
        </authorList>
    </citation>
    <scope>NUCLEOTIDE SEQUENCE</scope>
</reference>
<gene>
    <name evidence="2" type="ORF">TCEB3V08_LOCUS6813</name>
</gene>
<dbReference type="EMBL" id="OC318744">
    <property type="protein sequence ID" value="CAD7403093.1"/>
    <property type="molecule type" value="Genomic_DNA"/>
</dbReference>
<evidence type="ECO:0000313" key="2">
    <source>
        <dbReference type="EMBL" id="CAD7403093.1"/>
    </source>
</evidence>
<keyword evidence="1" id="KW-1133">Transmembrane helix</keyword>
<keyword evidence="1" id="KW-0472">Membrane</keyword>
<feature type="transmembrane region" description="Helical" evidence="1">
    <location>
        <begin position="12"/>
        <end position="31"/>
    </location>
</feature>
<sequence>MMALFYRRRSLLLKVVLLVFTAWFTVAFLLYTEQRGQGADNNVVVRDANEVVPFPAPQALIKKEVKDAAADFPQVAVASSKSAGSHKAQSGNVGAVGGVVQVAGGPEDGVGGVLVPPRDMEEDNAIPQYGEMGKAVVLPTNLTSDVKKLVDDGWQKNAFNQYASDLISVHRNLPDPRDPCSLFIPIDPFLPSLGLALLVNLRDIPTFSRRRLTAPSGCLCTYTIGLIMWEGVDPVYCLAA</sequence>